<evidence type="ECO:0000256" key="1">
    <source>
        <dbReference type="SAM" id="MobiDB-lite"/>
    </source>
</evidence>
<protein>
    <submittedName>
        <fullName evidence="2">Cell division trigger factor</fullName>
        <ecNumber evidence="2">5.2.1.8</ecNumber>
    </submittedName>
</protein>
<feature type="region of interest" description="Disordered" evidence="1">
    <location>
        <begin position="289"/>
        <end position="445"/>
    </location>
</feature>
<feature type="compositionally biased region" description="Basic residues" evidence="1">
    <location>
        <begin position="162"/>
        <end position="171"/>
    </location>
</feature>
<feature type="compositionally biased region" description="Basic residues" evidence="1">
    <location>
        <begin position="197"/>
        <end position="214"/>
    </location>
</feature>
<feature type="compositionally biased region" description="Low complexity" evidence="1">
    <location>
        <begin position="30"/>
        <end position="48"/>
    </location>
</feature>
<feature type="compositionally biased region" description="Basic and acidic residues" evidence="1">
    <location>
        <begin position="69"/>
        <end position="80"/>
    </location>
</feature>
<dbReference type="EC" id="5.2.1.8" evidence="2"/>
<gene>
    <name evidence="2" type="ORF">AVDCRST_MAG08-2414</name>
</gene>
<feature type="compositionally biased region" description="Basic and acidic residues" evidence="1">
    <location>
        <begin position="324"/>
        <end position="340"/>
    </location>
</feature>
<feature type="compositionally biased region" description="Gly residues" evidence="1">
    <location>
        <begin position="152"/>
        <end position="161"/>
    </location>
</feature>
<feature type="compositionally biased region" description="Basic and acidic residues" evidence="1">
    <location>
        <begin position="429"/>
        <end position="445"/>
    </location>
</feature>
<keyword evidence="2" id="KW-0413">Isomerase</keyword>
<feature type="non-terminal residue" evidence="2">
    <location>
        <position position="1"/>
    </location>
</feature>
<feature type="compositionally biased region" description="Basic residues" evidence="1">
    <location>
        <begin position="178"/>
        <end position="189"/>
    </location>
</feature>
<feature type="compositionally biased region" description="Basic and acidic residues" evidence="1">
    <location>
        <begin position="215"/>
        <end position="225"/>
    </location>
</feature>
<dbReference type="GO" id="GO:0051301">
    <property type="term" value="P:cell division"/>
    <property type="evidence" value="ECO:0007669"/>
    <property type="project" value="UniProtKB-KW"/>
</dbReference>
<feature type="region of interest" description="Disordered" evidence="1">
    <location>
        <begin position="1"/>
        <end position="263"/>
    </location>
</feature>
<feature type="compositionally biased region" description="Basic and acidic residues" evidence="1">
    <location>
        <begin position="105"/>
        <end position="119"/>
    </location>
</feature>
<keyword evidence="2" id="KW-0132">Cell division</keyword>
<name>A0A6J4IL13_9PROT</name>
<feature type="non-terminal residue" evidence="2">
    <location>
        <position position="445"/>
    </location>
</feature>
<organism evidence="2">
    <name type="scientific">uncultured Acetobacteraceae bacterium</name>
    <dbReference type="NCBI Taxonomy" id="169975"/>
    <lineage>
        <taxon>Bacteria</taxon>
        <taxon>Pseudomonadati</taxon>
        <taxon>Pseudomonadota</taxon>
        <taxon>Alphaproteobacteria</taxon>
        <taxon>Acetobacterales</taxon>
        <taxon>Acetobacteraceae</taxon>
        <taxon>environmental samples</taxon>
    </lineage>
</organism>
<dbReference type="EMBL" id="CADCTG010000181">
    <property type="protein sequence ID" value="CAA9255447.1"/>
    <property type="molecule type" value="Genomic_DNA"/>
</dbReference>
<keyword evidence="2" id="KW-0131">Cell cycle</keyword>
<dbReference type="GO" id="GO:0003755">
    <property type="term" value="F:peptidyl-prolyl cis-trans isomerase activity"/>
    <property type="evidence" value="ECO:0007669"/>
    <property type="project" value="UniProtKB-EC"/>
</dbReference>
<accession>A0A6J4IL13</accession>
<feature type="compositionally biased region" description="Gly residues" evidence="1">
    <location>
        <begin position="230"/>
        <end position="239"/>
    </location>
</feature>
<feature type="compositionally biased region" description="Low complexity" evidence="1">
    <location>
        <begin position="240"/>
        <end position="251"/>
    </location>
</feature>
<evidence type="ECO:0000313" key="2">
    <source>
        <dbReference type="EMBL" id="CAA9255447.1"/>
    </source>
</evidence>
<feature type="compositionally biased region" description="Gly residues" evidence="1">
    <location>
        <begin position="127"/>
        <end position="137"/>
    </location>
</feature>
<feature type="compositionally biased region" description="Basic and acidic residues" evidence="1">
    <location>
        <begin position="361"/>
        <end position="370"/>
    </location>
</feature>
<proteinExistence type="predicted"/>
<dbReference type="AlphaFoldDB" id="A0A6J4IL13"/>
<feature type="compositionally biased region" description="Basic and acidic residues" evidence="1">
    <location>
        <begin position="1"/>
        <end position="11"/>
    </location>
</feature>
<reference evidence="2" key="1">
    <citation type="submission" date="2020-02" db="EMBL/GenBank/DDBJ databases">
        <authorList>
            <person name="Meier V. D."/>
        </authorList>
    </citation>
    <scope>NUCLEOTIDE SEQUENCE</scope>
    <source>
        <strain evidence="2">AVDCRST_MAG08</strain>
    </source>
</reference>
<sequence length="445" mass="46153">AGDRGRERRAEAGLFGGGARDRYHRRAREALGPARKGPPAAGLPAGQDPGAGGAAALRPSGDGRGAGEFGERRYPARGDGPRPAPGAAAQGRGGELLGRRRPRIQGRDGADARGADARLRWHRAGAAEGGAGRGADGAGADRHRPAQPQAGGHHGGAAGRGGRGRRVRLRRPAGGGRRAGRAFPRRLRQRHADRGGRRGLHPGLHRAARRHPRRRDPLDRRELPGRVRRGGAGGQGGALRGDVQGAQAPGRARGGRRHGHEPRLRGCRQAAGHGAGDFAARVRLHGAHEDQAHPAGPALRTRGVPGAAGDGRCRVQPDLATGRGRHEGREAGRGRQEQGRGHLAGRVPRHRGAPHPPRPAAVRDRADQQHRCHGRGAGPRHAPGGRALPRPGAAGAGILPQEPAGGREPPLAHLRGEGGGLHAGTGQSHRAERGAGGTRDGRRSL</sequence>
<feature type="compositionally biased region" description="Low complexity" evidence="1">
    <location>
        <begin position="379"/>
        <end position="397"/>
    </location>
</feature>